<dbReference type="InterPro" id="IPR005119">
    <property type="entry name" value="LysR_subst-bd"/>
</dbReference>
<keyword evidence="1" id="KW-0805">Transcription regulation</keyword>
<evidence type="ECO:0000259" key="4">
    <source>
        <dbReference type="PROSITE" id="PS50931"/>
    </source>
</evidence>
<dbReference type="PANTHER" id="PTHR30419">
    <property type="entry name" value="HTH-TYPE TRANSCRIPTIONAL REGULATOR YBHD"/>
    <property type="match status" value="1"/>
</dbReference>
<evidence type="ECO:0000313" key="5">
    <source>
        <dbReference type="EMBL" id="MBV7257490.1"/>
    </source>
</evidence>
<evidence type="ECO:0000256" key="1">
    <source>
        <dbReference type="ARBA" id="ARBA00023015"/>
    </source>
</evidence>
<keyword evidence="2" id="KW-0238">DNA-binding</keyword>
<dbReference type="Pfam" id="PF03466">
    <property type="entry name" value="LysR_substrate"/>
    <property type="match status" value="1"/>
</dbReference>
<evidence type="ECO:0000256" key="3">
    <source>
        <dbReference type="ARBA" id="ARBA00023163"/>
    </source>
</evidence>
<dbReference type="Proteomes" id="UP000722336">
    <property type="component" value="Unassembled WGS sequence"/>
</dbReference>
<accession>A0ABS6SGV5</accession>
<keyword evidence="3" id="KW-0804">Transcription</keyword>
<dbReference type="Pfam" id="PF00126">
    <property type="entry name" value="HTH_1"/>
    <property type="match status" value="1"/>
</dbReference>
<dbReference type="RefSeq" id="WP_218446340.1">
    <property type="nucleotide sequence ID" value="NZ_JAGSPA010000004.1"/>
</dbReference>
<dbReference type="EMBL" id="JAGSPA010000004">
    <property type="protein sequence ID" value="MBV7257490.1"/>
    <property type="molecule type" value="Genomic_DNA"/>
</dbReference>
<proteinExistence type="predicted"/>
<dbReference type="InterPro" id="IPR050950">
    <property type="entry name" value="HTH-type_LysR_regulators"/>
</dbReference>
<evidence type="ECO:0000256" key="2">
    <source>
        <dbReference type="ARBA" id="ARBA00023125"/>
    </source>
</evidence>
<comment type="caution">
    <text evidence="5">The sequence shown here is derived from an EMBL/GenBank/DDBJ whole genome shotgun (WGS) entry which is preliminary data.</text>
</comment>
<evidence type="ECO:0000313" key="6">
    <source>
        <dbReference type="Proteomes" id="UP000722336"/>
    </source>
</evidence>
<organism evidence="5 6">
    <name type="scientific">Pacificimonas pallii</name>
    <dbReference type="NCBI Taxonomy" id="2827236"/>
    <lineage>
        <taxon>Bacteria</taxon>
        <taxon>Pseudomonadati</taxon>
        <taxon>Pseudomonadota</taxon>
        <taxon>Alphaproteobacteria</taxon>
        <taxon>Sphingomonadales</taxon>
        <taxon>Sphingosinicellaceae</taxon>
        <taxon>Pacificimonas</taxon>
    </lineage>
</organism>
<feature type="domain" description="HTH lysR-type" evidence="4">
    <location>
        <begin position="1"/>
        <end position="60"/>
    </location>
</feature>
<reference evidence="5 6" key="1">
    <citation type="submission" date="2021-04" db="EMBL/GenBank/DDBJ databases">
        <authorList>
            <person name="Pira H."/>
            <person name="Risdian C."/>
            <person name="Wink J."/>
        </authorList>
    </citation>
    <scope>NUCLEOTIDE SEQUENCE [LARGE SCALE GENOMIC DNA]</scope>
    <source>
        <strain evidence="5 6">WHA3</strain>
    </source>
</reference>
<keyword evidence="6" id="KW-1185">Reference proteome</keyword>
<name>A0ABS6SGV5_9SPHN</name>
<protein>
    <submittedName>
        <fullName evidence="5">LysR family transcriptional regulator</fullName>
    </submittedName>
</protein>
<dbReference type="InterPro" id="IPR000847">
    <property type="entry name" value="LysR_HTH_N"/>
</dbReference>
<sequence length="301" mass="33085">MNFNLSRLRYLYEVSLCGSMRAASEKMNVAPSSVSRQIAILEDELDAPVLERGRGKAKLTDAGAMAVEYYREDRARKETLASHLDEIRGLQRGCVRLAIGEGFVGDLFTEAMHAFLTRYSAIDLDVRVTGTNQVLSMVEEDEVHIGMVFDCPTLPRISIKHSYSLPLKAVMSPDNPLAQSEMVGLPDLASSKFALPPPNFRIREVIERAAFDEKIALAPAMISNSLLILKNRVMAPDCVTVLPDFAILKELKAGHLVSVPIRSKSLSNTSAGIVTRLGRLLPLSAQAFLSNLRGSFQRELG</sequence>
<dbReference type="PROSITE" id="PS50931">
    <property type="entry name" value="HTH_LYSR"/>
    <property type="match status" value="1"/>
</dbReference>
<gene>
    <name evidence="5" type="ORF">KCG44_11900</name>
</gene>
<dbReference type="PANTHER" id="PTHR30419:SF8">
    <property type="entry name" value="NITROGEN ASSIMILATION TRANSCRIPTIONAL ACTIVATOR-RELATED"/>
    <property type="match status" value="1"/>
</dbReference>